<dbReference type="EMBL" id="MT145050">
    <property type="protein sequence ID" value="QJI03014.1"/>
    <property type="molecule type" value="Genomic_DNA"/>
</dbReference>
<reference evidence="1" key="1">
    <citation type="submission" date="2020-03" db="EMBL/GenBank/DDBJ databases">
        <title>The deep terrestrial virosphere.</title>
        <authorList>
            <person name="Holmfeldt K."/>
            <person name="Nilsson E."/>
            <person name="Simone D."/>
            <person name="Lopez-Fernandez M."/>
            <person name="Wu X."/>
            <person name="de Brujin I."/>
            <person name="Lundin D."/>
            <person name="Andersson A."/>
            <person name="Bertilsson S."/>
            <person name="Dopson M."/>
        </authorList>
    </citation>
    <scope>NUCLEOTIDE SEQUENCE</scope>
    <source>
        <strain evidence="1">TM448A01952</strain>
        <strain evidence="2">TM448B03967</strain>
    </source>
</reference>
<dbReference type="AlphaFoldDB" id="A0A6H1ZUE0"/>
<protein>
    <submittedName>
        <fullName evidence="1">Uncharacterized protein</fullName>
    </submittedName>
</protein>
<evidence type="ECO:0000313" key="1">
    <source>
        <dbReference type="EMBL" id="QJA51031.1"/>
    </source>
</evidence>
<name>A0A6H1ZUE0_9ZZZZ</name>
<accession>A0A6H1ZUE0</accession>
<sequence>MLTQKMLTQNWNNCLKKGKIKEKIFQEDFLEYLNIGFLDVSNEQEYQKSDIDIIAQVLSSIDVKPYNDRQYISLEEESVVENKKRGWMYESQAKYFAFVSTTTRTILILKNNIDFQNWWMANKENYNLITQKTERNNQVWHSTHRNIPLRDLNIAWYKKNLKTK</sequence>
<evidence type="ECO:0000313" key="2">
    <source>
        <dbReference type="EMBL" id="QJI03014.1"/>
    </source>
</evidence>
<organism evidence="1">
    <name type="scientific">viral metagenome</name>
    <dbReference type="NCBI Taxonomy" id="1070528"/>
    <lineage>
        <taxon>unclassified sequences</taxon>
        <taxon>metagenomes</taxon>
        <taxon>organismal metagenomes</taxon>
    </lineage>
</organism>
<gene>
    <name evidence="1" type="ORF">TM448A01952_0015</name>
    <name evidence="2" type="ORF">TM448B03967_0010</name>
</gene>
<proteinExistence type="predicted"/>
<dbReference type="EMBL" id="MT144232">
    <property type="protein sequence ID" value="QJA51031.1"/>
    <property type="molecule type" value="Genomic_DNA"/>
</dbReference>